<dbReference type="EMBL" id="BAVS01000025">
    <property type="protein sequence ID" value="GAE94479.1"/>
    <property type="molecule type" value="Genomic_DNA"/>
</dbReference>
<keyword evidence="4" id="KW-1185">Reference proteome</keyword>
<dbReference type="OrthoDB" id="9953543at2"/>
<dbReference type="InterPro" id="IPR009936">
    <property type="entry name" value="DUF1468"/>
</dbReference>
<dbReference type="AlphaFoldDB" id="W4VP11"/>
<sequence>MYLNSRKYIPSISTALIGLAIFILVPFQIDLSMVNGNNVSGVDARTLPYFLSSLIVLLSVVEIINIKRKERVEEYKKMSKTQYMNIFRVCLTFIAIVLWIVLVPYLGFIIAMIILLVSVMLLMGNRSWLQIILVPLLTSFLLNYVFTTFLGRTLPTGIFF</sequence>
<dbReference type="STRING" id="1298598.JCM21714_3639"/>
<name>W4VP11_9BACI</name>
<comment type="caution">
    <text evidence="3">The sequence shown here is derived from an EMBL/GenBank/DDBJ whole genome shotgun (WGS) entry which is preliminary data.</text>
</comment>
<dbReference type="Proteomes" id="UP000019102">
    <property type="component" value="Unassembled WGS sequence"/>
</dbReference>
<evidence type="ECO:0000313" key="4">
    <source>
        <dbReference type="Proteomes" id="UP000019102"/>
    </source>
</evidence>
<evidence type="ECO:0000259" key="2">
    <source>
        <dbReference type="Pfam" id="PF07331"/>
    </source>
</evidence>
<evidence type="ECO:0000313" key="3">
    <source>
        <dbReference type="EMBL" id="GAE94479.1"/>
    </source>
</evidence>
<reference evidence="3 4" key="1">
    <citation type="journal article" date="2014" name="Genome Announc.">
        <title>Draft Genome Sequence of the Boron-Tolerant and Moderately Halotolerant Bacterium Gracilibacillus boraciitolerans JCM 21714T.</title>
        <authorList>
            <person name="Ahmed I."/>
            <person name="Oshima K."/>
            <person name="Suda W."/>
            <person name="Kitamura K."/>
            <person name="Iida T."/>
            <person name="Ohmori Y."/>
            <person name="Fujiwara T."/>
            <person name="Hattori M."/>
            <person name="Ohkuma M."/>
        </authorList>
    </citation>
    <scope>NUCLEOTIDE SEQUENCE [LARGE SCALE GENOMIC DNA]</scope>
    <source>
        <strain evidence="3 4">JCM 21714</strain>
    </source>
</reference>
<keyword evidence="1" id="KW-1133">Transmembrane helix</keyword>
<organism evidence="3 4">
    <name type="scientific">Gracilibacillus boraciitolerans JCM 21714</name>
    <dbReference type="NCBI Taxonomy" id="1298598"/>
    <lineage>
        <taxon>Bacteria</taxon>
        <taxon>Bacillati</taxon>
        <taxon>Bacillota</taxon>
        <taxon>Bacilli</taxon>
        <taxon>Bacillales</taxon>
        <taxon>Bacillaceae</taxon>
        <taxon>Gracilibacillus</taxon>
    </lineage>
</organism>
<proteinExistence type="predicted"/>
<evidence type="ECO:0000256" key="1">
    <source>
        <dbReference type="SAM" id="Phobius"/>
    </source>
</evidence>
<feature type="transmembrane region" description="Helical" evidence="1">
    <location>
        <begin position="86"/>
        <end position="116"/>
    </location>
</feature>
<keyword evidence="1" id="KW-0472">Membrane</keyword>
<feature type="transmembrane region" description="Helical" evidence="1">
    <location>
        <begin position="12"/>
        <end position="29"/>
    </location>
</feature>
<protein>
    <submittedName>
        <fullName evidence="3">Tricarboxylate transport protein TctB</fullName>
    </submittedName>
</protein>
<feature type="domain" description="DUF1468" evidence="2">
    <location>
        <begin position="17"/>
        <end position="155"/>
    </location>
</feature>
<gene>
    <name evidence="3" type="ORF">JCM21714_3639</name>
</gene>
<dbReference type="Pfam" id="PF07331">
    <property type="entry name" value="TctB"/>
    <property type="match status" value="1"/>
</dbReference>
<keyword evidence="1" id="KW-0812">Transmembrane</keyword>
<accession>W4VP11</accession>
<dbReference type="RefSeq" id="WP_052000664.1">
    <property type="nucleotide sequence ID" value="NZ_BAVS01000025.1"/>
</dbReference>
<feature type="transmembrane region" description="Helical" evidence="1">
    <location>
        <begin position="49"/>
        <end position="66"/>
    </location>
</feature>
<feature type="transmembrane region" description="Helical" evidence="1">
    <location>
        <begin position="128"/>
        <end position="146"/>
    </location>
</feature>